<evidence type="ECO:0000313" key="15">
    <source>
        <dbReference type="EMBL" id="EHD14817.1"/>
    </source>
</evidence>
<dbReference type="GO" id="GO:0008360">
    <property type="term" value="P:regulation of cell shape"/>
    <property type="evidence" value="ECO:0007669"/>
    <property type="project" value="UniProtKB-KW"/>
</dbReference>
<evidence type="ECO:0000256" key="9">
    <source>
        <dbReference type="ARBA" id="ARBA00023136"/>
    </source>
</evidence>
<comment type="similarity">
    <text evidence="2 14">Belongs to the UppP family.</text>
</comment>
<keyword evidence="14" id="KW-0961">Cell wall biogenesis/degradation</keyword>
<evidence type="ECO:0000256" key="4">
    <source>
        <dbReference type="ARBA" id="ARBA00021581"/>
    </source>
</evidence>
<dbReference type="PATRIC" id="fig|1088868.3.peg.751"/>
<dbReference type="GO" id="GO:0046677">
    <property type="term" value="P:response to antibiotic"/>
    <property type="evidence" value="ECO:0007669"/>
    <property type="project" value="UniProtKB-UniRule"/>
</dbReference>
<name>G6EZ79_9PROT</name>
<dbReference type="PANTHER" id="PTHR30622:SF4">
    <property type="entry name" value="UNDECAPRENYL-DIPHOSPHATASE"/>
    <property type="match status" value="1"/>
</dbReference>
<dbReference type="Proteomes" id="UP000005939">
    <property type="component" value="Unassembled WGS sequence"/>
</dbReference>
<evidence type="ECO:0000313" key="16">
    <source>
        <dbReference type="Proteomes" id="UP000005939"/>
    </source>
</evidence>
<dbReference type="OrthoDB" id="9808289at2"/>
<organism evidence="15 16">
    <name type="scientific">Commensalibacter intestini A911</name>
    <dbReference type="NCBI Taxonomy" id="1088868"/>
    <lineage>
        <taxon>Bacteria</taxon>
        <taxon>Pseudomonadati</taxon>
        <taxon>Pseudomonadota</taxon>
        <taxon>Alphaproteobacteria</taxon>
        <taxon>Acetobacterales</taxon>
        <taxon>Acetobacteraceae</taxon>
    </lineage>
</organism>
<dbReference type="EMBL" id="AGFR01000003">
    <property type="protein sequence ID" value="EHD14817.1"/>
    <property type="molecule type" value="Genomic_DNA"/>
</dbReference>
<evidence type="ECO:0000256" key="13">
    <source>
        <dbReference type="ARBA" id="ARBA00047594"/>
    </source>
</evidence>
<dbReference type="GO" id="GO:0005886">
    <property type="term" value="C:plasma membrane"/>
    <property type="evidence" value="ECO:0007669"/>
    <property type="project" value="UniProtKB-SubCell"/>
</dbReference>
<evidence type="ECO:0000256" key="12">
    <source>
        <dbReference type="ARBA" id="ARBA00032932"/>
    </source>
</evidence>
<evidence type="ECO:0000256" key="2">
    <source>
        <dbReference type="ARBA" id="ARBA00010621"/>
    </source>
</evidence>
<evidence type="ECO:0000256" key="11">
    <source>
        <dbReference type="ARBA" id="ARBA00032707"/>
    </source>
</evidence>
<keyword evidence="14" id="KW-0573">Peptidoglycan synthesis</keyword>
<feature type="transmembrane region" description="Helical" evidence="14">
    <location>
        <begin position="197"/>
        <end position="218"/>
    </location>
</feature>
<comment type="miscellaneous">
    <text evidence="14">Bacitracin is thought to be involved in the inhibition of peptidoglycan synthesis by sequestering undecaprenyl diphosphate, thereby reducing the pool of lipid carrier available.</text>
</comment>
<dbReference type="GO" id="GO:0009252">
    <property type="term" value="P:peptidoglycan biosynthetic process"/>
    <property type="evidence" value="ECO:0007669"/>
    <property type="project" value="UniProtKB-KW"/>
</dbReference>
<dbReference type="GO" id="GO:0050380">
    <property type="term" value="F:undecaprenyl-diphosphatase activity"/>
    <property type="evidence" value="ECO:0007669"/>
    <property type="project" value="UniProtKB-UniRule"/>
</dbReference>
<keyword evidence="9 14" id="KW-0472">Membrane</keyword>
<dbReference type="NCBIfam" id="NF001397">
    <property type="entry name" value="PRK00281.3-4"/>
    <property type="match status" value="1"/>
</dbReference>
<dbReference type="InterPro" id="IPR003824">
    <property type="entry name" value="UppP"/>
</dbReference>
<feature type="transmembrane region" description="Helical" evidence="14">
    <location>
        <begin position="230"/>
        <end position="252"/>
    </location>
</feature>
<evidence type="ECO:0000256" key="10">
    <source>
        <dbReference type="ARBA" id="ARBA00023251"/>
    </source>
</evidence>
<keyword evidence="6 14" id="KW-0812">Transmembrane</keyword>
<evidence type="ECO:0000256" key="8">
    <source>
        <dbReference type="ARBA" id="ARBA00022989"/>
    </source>
</evidence>
<comment type="subcellular location">
    <subcellularLocation>
        <location evidence="1 14">Cell membrane</location>
        <topology evidence="1 14">Multi-pass membrane protein</topology>
    </subcellularLocation>
</comment>
<evidence type="ECO:0000256" key="14">
    <source>
        <dbReference type="HAMAP-Rule" id="MF_01006"/>
    </source>
</evidence>
<comment type="function">
    <text evidence="14">Catalyzes the dephosphorylation of undecaprenyl diphosphate (UPP). Confers resistance to bacitracin.</text>
</comment>
<sequence>MSFLQAIFIAILQGATELFPVSSLGHAVIIPALLGWVISPQDPTFLPFIVMLHFGTMFALLIFFWKDWHALVRGVLGKDGNAIREQSIYILLLLIIATLPAIVIGAVLESFIRQLFSTPDMVSIFLILNGIMLFVTEKLRKNTIQASTISIAELTPKDALIIGCFQCLAFFPGLSRSGATMVGGVMRKLSYENSARFSFLLALPVIFAATIHQTWKIYSHQIPIENTGTIFIATIIGGITALISTAILMRYFRNHDNMALTPFSFYCIALGCISFLVFLF</sequence>
<evidence type="ECO:0000256" key="1">
    <source>
        <dbReference type="ARBA" id="ARBA00004651"/>
    </source>
</evidence>
<feature type="transmembrane region" description="Helical" evidence="14">
    <location>
        <begin position="86"/>
        <end position="108"/>
    </location>
</feature>
<dbReference type="PANTHER" id="PTHR30622">
    <property type="entry name" value="UNDECAPRENYL-DIPHOSPHATASE"/>
    <property type="match status" value="1"/>
</dbReference>
<feature type="transmembrane region" description="Helical" evidence="14">
    <location>
        <begin position="259"/>
        <end position="279"/>
    </location>
</feature>
<evidence type="ECO:0000256" key="5">
    <source>
        <dbReference type="ARBA" id="ARBA00022475"/>
    </source>
</evidence>
<protein>
    <recommendedName>
        <fullName evidence="4 14">Undecaprenyl-diphosphatase</fullName>
        <ecNumber evidence="3 14">3.6.1.27</ecNumber>
    </recommendedName>
    <alternativeName>
        <fullName evidence="12 14">Bacitracin resistance protein</fullName>
    </alternativeName>
    <alternativeName>
        <fullName evidence="11 14">Undecaprenyl pyrophosphate phosphatase</fullName>
    </alternativeName>
</protein>
<reference evidence="15 16" key="1">
    <citation type="submission" date="2011-10" db="EMBL/GenBank/DDBJ databases">
        <title>Genome Sequence of Commensalibacter intestini A911, isolated from Drosophila gut.</title>
        <authorList>
            <person name="Lee W.-J."/>
            <person name="Kim E.-K."/>
        </authorList>
    </citation>
    <scope>NUCLEOTIDE SEQUENCE [LARGE SCALE GENOMIC DNA]</scope>
    <source>
        <strain evidence="15 16">A911</strain>
    </source>
</reference>
<feature type="transmembrane region" description="Helical" evidence="14">
    <location>
        <begin position="43"/>
        <end position="65"/>
    </location>
</feature>
<dbReference type="GO" id="GO:0071555">
    <property type="term" value="P:cell wall organization"/>
    <property type="evidence" value="ECO:0007669"/>
    <property type="project" value="UniProtKB-KW"/>
</dbReference>
<dbReference type="AlphaFoldDB" id="G6EZ79"/>
<keyword evidence="14" id="KW-0133">Cell shape</keyword>
<evidence type="ECO:0000256" key="6">
    <source>
        <dbReference type="ARBA" id="ARBA00022692"/>
    </source>
</evidence>
<evidence type="ECO:0000256" key="3">
    <source>
        <dbReference type="ARBA" id="ARBA00012374"/>
    </source>
</evidence>
<dbReference type="RefSeq" id="WP_008853739.1">
    <property type="nucleotide sequence ID" value="NZ_AGFR01000003.1"/>
</dbReference>
<accession>G6EZ79</accession>
<keyword evidence="8 14" id="KW-1133">Transmembrane helix</keyword>
<gene>
    <name evidence="14" type="primary">uppP</name>
    <name evidence="15" type="ORF">CIN_07490</name>
</gene>
<dbReference type="EC" id="3.6.1.27" evidence="3 14"/>
<dbReference type="eggNOG" id="COG1968">
    <property type="taxonomic scope" value="Bacteria"/>
</dbReference>
<dbReference type="HAMAP" id="MF_01006">
    <property type="entry name" value="Undec_diphosphatase"/>
    <property type="match status" value="1"/>
</dbReference>
<evidence type="ECO:0000256" key="7">
    <source>
        <dbReference type="ARBA" id="ARBA00022801"/>
    </source>
</evidence>
<keyword evidence="5 14" id="KW-1003">Cell membrane</keyword>
<keyword evidence="7 14" id="KW-0378">Hydrolase</keyword>
<dbReference type="STRING" id="1088868.CIN_07490"/>
<proteinExistence type="inferred from homology"/>
<keyword evidence="10 14" id="KW-0046">Antibiotic resistance</keyword>
<comment type="caution">
    <text evidence="15">The sequence shown here is derived from an EMBL/GenBank/DDBJ whole genome shotgun (WGS) entry which is preliminary data.</text>
</comment>
<comment type="catalytic activity">
    <reaction evidence="13 14">
        <text>di-trans,octa-cis-undecaprenyl diphosphate + H2O = di-trans,octa-cis-undecaprenyl phosphate + phosphate + H(+)</text>
        <dbReference type="Rhea" id="RHEA:28094"/>
        <dbReference type="ChEBI" id="CHEBI:15377"/>
        <dbReference type="ChEBI" id="CHEBI:15378"/>
        <dbReference type="ChEBI" id="CHEBI:43474"/>
        <dbReference type="ChEBI" id="CHEBI:58405"/>
        <dbReference type="ChEBI" id="CHEBI:60392"/>
        <dbReference type="EC" id="3.6.1.27"/>
    </reaction>
</comment>
<dbReference type="Pfam" id="PF02673">
    <property type="entry name" value="BacA"/>
    <property type="match status" value="1"/>
</dbReference>
<feature type="transmembrane region" description="Helical" evidence="14">
    <location>
        <begin position="114"/>
        <end position="135"/>
    </location>
</feature>